<name>R7SDS1_CONPW</name>
<sequence>MSTSTLSAASKLPLHIWVRAPDLSPNSVIQGDVRVKAETQCPEIENIHIGLRYKECSFAKSLRDGAVLPENNEPDMLAFIASVPRTPWKLPMMQGDPTEYIKSFEDKSLWQVREEERKAFEVKYPLTDISKSDIIVSKVNADSKRDIVQKFALMIPNSNYPPAPDPTCQRVDYDRGEEGTKRVIRELVNVESLYEYFAEVHFKGEETTEVPVGYTAFQPETRKQQENATAEKISVPLKLENIQAGEPDPAVSKYSVDLIYPLGSSLTAGETSDVQVVVHRTGVASAEPIEVSFTLTCSPKYKVAWASKYIKDPGARPTHLYSQQLDATLVKTNPLLEACAPDASATGRATIPASSPEDLAAGSVVSTSSAPVTVALKLNERTLTDFETHYATYGSELKVKINVPRGPAEAYESSNMHNFFLRKLDLPTAGPDEYDWVPWERTPEPTAPRGLHIFEGSTRIAVLPRAPPKTEDTGTAPVHYLSPNAKTPIFINPADVDAVLAKTPAERDTMAPVANARLREVLEEDVLVHRYMSDKPANDIYVGKTWKMKVVDKEKAPEKEKAPSALDALDWMSDHRRKALKNLEALKA</sequence>
<dbReference type="OMA" id="PRMCERK"/>
<proteinExistence type="predicted"/>
<dbReference type="eggNOG" id="ENOG502R1Y2">
    <property type="taxonomic scope" value="Eukaryota"/>
</dbReference>
<protein>
    <submittedName>
        <fullName evidence="1">Uncharacterized protein</fullName>
    </submittedName>
</protein>
<organism evidence="1 2">
    <name type="scientific">Coniophora puteana (strain RWD-64-598)</name>
    <name type="common">Brown rot fungus</name>
    <dbReference type="NCBI Taxonomy" id="741705"/>
    <lineage>
        <taxon>Eukaryota</taxon>
        <taxon>Fungi</taxon>
        <taxon>Dikarya</taxon>
        <taxon>Basidiomycota</taxon>
        <taxon>Agaricomycotina</taxon>
        <taxon>Agaricomycetes</taxon>
        <taxon>Agaricomycetidae</taxon>
        <taxon>Boletales</taxon>
        <taxon>Coniophorineae</taxon>
        <taxon>Coniophoraceae</taxon>
        <taxon>Coniophora</taxon>
    </lineage>
</organism>
<gene>
    <name evidence="1" type="ORF">CONPUDRAFT_77991</name>
</gene>
<dbReference type="EMBL" id="JH711592">
    <property type="protein sequence ID" value="EIW74313.1"/>
    <property type="molecule type" value="Genomic_DNA"/>
</dbReference>
<evidence type="ECO:0000313" key="2">
    <source>
        <dbReference type="Proteomes" id="UP000053558"/>
    </source>
</evidence>
<reference evidence="2" key="1">
    <citation type="journal article" date="2012" name="Science">
        <title>The Paleozoic origin of enzymatic lignin decomposition reconstructed from 31 fungal genomes.</title>
        <authorList>
            <person name="Floudas D."/>
            <person name="Binder M."/>
            <person name="Riley R."/>
            <person name="Barry K."/>
            <person name="Blanchette R.A."/>
            <person name="Henrissat B."/>
            <person name="Martinez A.T."/>
            <person name="Otillar R."/>
            <person name="Spatafora J.W."/>
            <person name="Yadav J.S."/>
            <person name="Aerts A."/>
            <person name="Benoit I."/>
            <person name="Boyd A."/>
            <person name="Carlson A."/>
            <person name="Copeland A."/>
            <person name="Coutinho P.M."/>
            <person name="de Vries R.P."/>
            <person name="Ferreira P."/>
            <person name="Findley K."/>
            <person name="Foster B."/>
            <person name="Gaskell J."/>
            <person name="Glotzer D."/>
            <person name="Gorecki P."/>
            <person name="Heitman J."/>
            <person name="Hesse C."/>
            <person name="Hori C."/>
            <person name="Igarashi K."/>
            <person name="Jurgens J.A."/>
            <person name="Kallen N."/>
            <person name="Kersten P."/>
            <person name="Kohler A."/>
            <person name="Kuees U."/>
            <person name="Kumar T.K.A."/>
            <person name="Kuo A."/>
            <person name="LaButti K."/>
            <person name="Larrondo L.F."/>
            <person name="Lindquist E."/>
            <person name="Ling A."/>
            <person name="Lombard V."/>
            <person name="Lucas S."/>
            <person name="Lundell T."/>
            <person name="Martin R."/>
            <person name="McLaughlin D.J."/>
            <person name="Morgenstern I."/>
            <person name="Morin E."/>
            <person name="Murat C."/>
            <person name="Nagy L.G."/>
            <person name="Nolan M."/>
            <person name="Ohm R.A."/>
            <person name="Patyshakuliyeva A."/>
            <person name="Rokas A."/>
            <person name="Ruiz-Duenas F.J."/>
            <person name="Sabat G."/>
            <person name="Salamov A."/>
            <person name="Samejima M."/>
            <person name="Schmutz J."/>
            <person name="Slot J.C."/>
            <person name="St John F."/>
            <person name="Stenlid J."/>
            <person name="Sun H."/>
            <person name="Sun S."/>
            <person name="Syed K."/>
            <person name="Tsang A."/>
            <person name="Wiebenga A."/>
            <person name="Young D."/>
            <person name="Pisabarro A."/>
            <person name="Eastwood D.C."/>
            <person name="Martin F."/>
            <person name="Cullen D."/>
            <person name="Grigoriev I.V."/>
            <person name="Hibbett D.S."/>
        </authorList>
    </citation>
    <scope>NUCLEOTIDE SEQUENCE [LARGE SCALE GENOMIC DNA]</scope>
    <source>
        <strain evidence="2">RWD-64-598 SS2</strain>
    </source>
</reference>
<evidence type="ECO:0000313" key="1">
    <source>
        <dbReference type="EMBL" id="EIW74313.1"/>
    </source>
</evidence>
<dbReference type="GeneID" id="19209690"/>
<dbReference type="RefSeq" id="XP_007775340.1">
    <property type="nucleotide sequence ID" value="XM_007777150.1"/>
</dbReference>
<dbReference type="AlphaFoldDB" id="R7SDS1"/>
<dbReference type="OrthoDB" id="2590241at2759"/>
<dbReference type="Proteomes" id="UP000053558">
    <property type="component" value="Unassembled WGS sequence"/>
</dbReference>
<dbReference type="KEGG" id="cput:CONPUDRAFT_77991"/>
<accession>R7SDS1</accession>
<keyword evidence="2" id="KW-1185">Reference proteome</keyword>